<evidence type="ECO:0000313" key="2">
    <source>
        <dbReference type="EMBL" id="KON72572.1"/>
    </source>
</evidence>
<keyword evidence="1" id="KW-0472">Membrane</keyword>
<dbReference type="EMBL" id="ATNL01000011">
    <property type="protein sequence ID" value="KON72572.1"/>
    <property type="molecule type" value="Genomic_DNA"/>
</dbReference>
<proteinExistence type="predicted"/>
<organism evidence="2 3">
    <name type="scientific">Cellulosimicrobium cellulans F16</name>
    <dbReference type="NCBI Taxonomy" id="1350482"/>
    <lineage>
        <taxon>Bacteria</taxon>
        <taxon>Bacillati</taxon>
        <taxon>Actinomycetota</taxon>
        <taxon>Actinomycetes</taxon>
        <taxon>Micrococcales</taxon>
        <taxon>Promicromonosporaceae</taxon>
        <taxon>Cellulosimicrobium</taxon>
    </lineage>
</organism>
<sequence length="138" mass="14445">MSDYSLGLAQDRWDDPICDRCGDLTDTLSPDGLCDACVLATQCNWCGTVTSDLDAWGLCTACVDEDLDAVAGAPTPAGVAVVLATVVVLLVGGVLVAWQARPFDGAHLILAPGLILAGAGLLARFVWVAHHREEVRRG</sequence>
<keyword evidence="1" id="KW-1133">Transmembrane helix</keyword>
<evidence type="ECO:0000313" key="3">
    <source>
        <dbReference type="Proteomes" id="UP000037387"/>
    </source>
</evidence>
<dbReference type="PATRIC" id="fig|1350482.3.peg.3094"/>
<dbReference type="AlphaFoldDB" id="A0A0M0F5C4"/>
<keyword evidence="3" id="KW-1185">Reference proteome</keyword>
<comment type="caution">
    <text evidence="2">The sequence shown here is derived from an EMBL/GenBank/DDBJ whole genome shotgun (WGS) entry which is preliminary data.</text>
</comment>
<dbReference type="RefSeq" id="WP_053371089.1">
    <property type="nucleotide sequence ID" value="NZ_KQ435292.1"/>
</dbReference>
<evidence type="ECO:0000256" key="1">
    <source>
        <dbReference type="SAM" id="Phobius"/>
    </source>
</evidence>
<protein>
    <submittedName>
        <fullName evidence="2">Uncharacterized protein</fullName>
    </submittedName>
</protein>
<keyword evidence="1" id="KW-0812">Transmembrane</keyword>
<feature type="transmembrane region" description="Helical" evidence="1">
    <location>
        <begin position="77"/>
        <end position="100"/>
    </location>
</feature>
<feature type="transmembrane region" description="Helical" evidence="1">
    <location>
        <begin position="106"/>
        <end position="127"/>
    </location>
</feature>
<dbReference type="Proteomes" id="UP000037387">
    <property type="component" value="Unassembled WGS sequence"/>
</dbReference>
<reference evidence="2 3" key="1">
    <citation type="journal article" date="2015" name="Sci. Rep.">
        <title>Functional and structural properties of a novel cellulosome-like multienzyme complex: efficient glycoside hydrolysis of water-insoluble 7-xylosyl-10-deacetylpaclitaxel.</title>
        <authorList>
            <person name="Dou T.Y."/>
            <person name="Luan H.W."/>
            <person name="Ge G.B."/>
            <person name="Dong M.M."/>
            <person name="Zou H.F."/>
            <person name="He Y.Q."/>
            <person name="Cui P."/>
            <person name="Wang J.Y."/>
            <person name="Hao D.C."/>
            <person name="Yang S.L."/>
            <person name="Yang L."/>
        </authorList>
    </citation>
    <scope>NUCLEOTIDE SEQUENCE [LARGE SCALE GENOMIC DNA]</scope>
    <source>
        <strain evidence="2 3">F16</strain>
    </source>
</reference>
<gene>
    <name evidence="2" type="ORF">M768_13775</name>
</gene>
<name>A0A0M0F5C4_CELCE</name>
<accession>A0A0M0F5C4</accession>